<dbReference type="InterPro" id="IPR053158">
    <property type="entry name" value="CapK_Type1_Caps_Biosynth"/>
</dbReference>
<dbReference type="PANTHER" id="PTHR36932">
    <property type="entry name" value="CAPSULAR POLYSACCHARIDE BIOSYNTHESIS PROTEIN"/>
    <property type="match status" value="1"/>
</dbReference>
<keyword evidence="3" id="KW-1185">Reference proteome</keyword>
<dbReference type="Gene3D" id="3.40.50.12780">
    <property type="entry name" value="N-terminal domain of ligase-like"/>
    <property type="match status" value="1"/>
</dbReference>
<dbReference type="PANTHER" id="PTHR36932:SF1">
    <property type="entry name" value="CAPSULAR POLYSACCHARIDE BIOSYNTHESIS PROTEIN"/>
    <property type="match status" value="1"/>
</dbReference>
<evidence type="ECO:0000259" key="1">
    <source>
        <dbReference type="Pfam" id="PF00501"/>
    </source>
</evidence>
<accession>A0ABZ0D0B5</accession>
<dbReference type="InterPro" id="IPR042099">
    <property type="entry name" value="ANL_N_sf"/>
</dbReference>
<gene>
    <name evidence="2" type="ORF">RXV79_11315</name>
</gene>
<dbReference type="RefSeq" id="WP_316703522.1">
    <property type="nucleotide sequence ID" value="NZ_CP136336.1"/>
</dbReference>
<protein>
    <submittedName>
        <fullName evidence="2">AMP-binding protein</fullName>
    </submittedName>
</protein>
<reference evidence="2 3" key="1">
    <citation type="submission" date="2023-10" db="EMBL/GenBank/DDBJ databases">
        <title>Bacteria for the degradation of biodegradable plastic PBAT(Polybutylene adipate terephthalate).</title>
        <authorList>
            <person name="Weon H.-Y."/>
            <person name="Yeon J."/>
        </authorList>
    </citation>
    <scope>NUCLEOTIDE SEQUENCE [LARGE SCALE GENOMIC DNA]</scope>
    <source>
        <strain evidence="2 3">SBD 7-3</strain>
    </source>
</reference>
<dbReference type="SUPFAM" id="SSF56801">
    <property type="entry name" value="Acetyl-CoA synthetase-like"/>
    <property type="match status" value="1"/>
</dbReference>
<dbReference type="Pfam" id="PF00501">
    <property type="entry name" value="AMP-binding"/>
    <property type="match status" value="1"/>
</dbReference>
<feature type="domain" description="AMP-dependent synthetase/ligase" evidence="1">
    <location>
        <begin position="200"/>
        <end position="310"/>
    </location>
</feature>
<dbReference type="InterPro" id="IPR000873">
    <property type="entry name" value="AMP-dep_synth/lig_dom"/>
</dbReference>
<evidence type="ECO:0000313" key="2">
    <source>
        <dbReference type="EMBL" id="WOB10622.1"/>
    </source>
</evidence>
<evidence type="ECO:0000313" key="3">
    <source>
        <dbReference type="Proteomes" id="UP001303946"/>
    </source>
</evidence>
<proteinExistence type="predicted"/>
<dbReference type="EMBL" id="CP136336">
    <property type="protein sequence ID" value="WOB10622.1"/>
    <property type="molecule type" value="Genomic_DNA"/>
</dbReference>
<name>A0ABZ0D0B5_9BURK</name>
<sequence length="480" mass="52048">MWPSIDPWLWGAIAGQVMAAPLGGPEAIAELRTTRLRSLLAHAKANSPLYRRLLDGIDPQHAGLHDLPVTRKRDLMAQFDEWVTDPRLRLAELQRFMADGNRIGEPGPHGYMAWQSSGSSGEPGVFVQDDMAMAVYDALEAQRRPWSARRLVDPWFTGERIVFVGATNGHFAGIASIRRLRGLNPALAGHFCDLSFLQPTAELVAQLNAFAPTILATYPSAALLLAEEYRAGRLKSPPREVWMGGESLSQAMRRHVEEAFGCTVVESYGASEFLVLASQCRCGRLHLNSDWAILESVDEHGQPVPDGQLGATTLLTHLANRVQPLIRYDLGDRIAIHAERCACGSPLPLVDVQGRRDDTLHLASKGRHVSVLPLAVCTVLEEEAGLVDFQVVQRGPAELEILVGDGAQTSPAPADRAPQVLAGFLQRVGASGVRVALSTGPCRHLGPGGKIQRVVALSAPIRGDARHPPHVAPARRLQTT</sequence>
<dbReference type="Proteomes" id="UP001303946">
    <property type="component" value="Chromosome"/>
</dbReference>
<organism evidence="2 3">
    <name type="scientific">Piscinibacter gummiphilus</name>
    <dbReference type="NCBI Taxonomy" id="946333"/>
    <lineage>
        <taxon>Bacteria</taxon>
        <taxon>Pseudomonadati</taxon>
        <taxon>Pseudomonadota</taxon>
        <taxon>Betaproteobacteria</taxon>
        <taxon>Burkholderiales</taxon>
        <taxon>Sphaerotilaceae</taxon>
        <taxon>Piscinibacter</taxon>
    </lineage>
</organism>